<name>A0A7X5Y4L1_9SPHN</name>
<evidence type="ECO:0000259" key="1">
    <source>
        <dbReference type="Pfam" id="PF08818"/>
    </source>
</evidence>
<evidence type="ECO:0000313" key="3">
    <source>
        <dbReference type="Proteomes" id="UP000558192"/>
    </source>
</evidence>
<dbReference type="RefSeq" id="WP_168067821.1">
    <property type="nucleotide sequence ID" value="NZ_JAATJC010000001.1"/>
</dbReference>
<gene>
    <name evidence="2" type="ORF">GGQ97_000875</name>
</gene>
<dbReference type="AlphaFoldDB" id="A0A7X5Y4L1"/>
<dbReference type="EMBL" id="JAATJC010000001">
    <property type="protein sequence ID" value="NJC05082.1"/>
    <property type="molecule type" value="Genomic_DNA"/>
</dbReference>
<proteinExistence type="predicted"/>
<evidence type="ECO:0000313" key="2">
    <source>
        <dbReference type="EMBL" id="NJC05082.1"/>
    </source>
</evidence>
<dbReference type="SUPFAM" id="SSF159888">
    <property type="entry name" value="YdhG-like"/>
    <property type="match status" value="1"/>
</dbReference>
<dbReference type="Proteomes" id="UP000558192">
    <property type="component" value="Unassembled WGS sequence"/>
</dbReference>
<organism evidence="2 3">
    <name type="scientific">Sphingomonas kaistensis</name>
    <dbReference type="NCBI Taxonomy" id="298708"/>
    <lineage>
        <taxon>Bacteria</taxon>
        <taxon>Pseudomonadati</taxon>
        <taxon>Pseudomonadota</taxon>
        <taxon>Alphaproteobacteria</taxon>
        <taxon>Sphingomonadales</taxon>
        <taxon>Sphingomonadaceae</taxon>
        <taxon>Sphingomonas</taxon>
    </lineage>
</organism>
<dbReference type="Pfam" id="PF08818">
    <property type="entry name" value="DUF1801"/>
    <property type="match status" value="1"/>
</dbReference>
<dbReference type="InterPro" id="IPR014922">
    <property type="entry name" value="YdhG-like"/>
</dbReference>
<protein>
    <recommendedName>
        <fullName evidence="1">YdhG-like domain-containing protein</fullName>
    </recommendedName>
</protein>
<keyword evidence="3" id="KW-1185">Reference proteome</keyword>
<reference evidence="2 3" key="1">
    <citation type="submission" date="2020-03" db="EMBL/GenBank/DDBJ databases">
        <title>Genomic Encyclopedia of Type Strains, Phase IV (KMG-IV): sequencing the most valuable type-strain genomes for metagenomic binning, comparative biology and taxonomic classification.</title>
        <authorList>
            <person name="Goeker M."/>
        </authorList>
    </citation>
    <scope>NUCLEOTIDE SEQUENCE [LARGE SCALE GENOMIC DNA]</scope>
    <source>
        <strain evidence="2 3">DSM 16846</strain>
    </source>
</reference>
<accession>A0A7X5Y4L1</accession>
<feature type="domain" description="YdhG-like" evidence="1">
    <location>
        <begin position="25"/>
        <end position="128"/>
    </location>
</feature>
<sequence length="137" mass="15058">MAENKTKPTGADVTAFLDAVEHPTRRADGHALRALFERISGEPATLWGPSIIGFGSRHYRYDSGHEGDMPRIAFSPRKANLVFYLHYYDGYADDLARLGKHKAGKGCLYVTKLADVDGAVLEAMVRKAWESDGEACA</sequence>
<comment type="caution">
    <text evidence="2">The sequence shown here is derived from an EMBL/GenBank/DDBJ whole genome shotgun (WGS) entry which is preliminary data.</text>
</comment>